<feature type="transmembrane region" description="Helical" evidence="1">
    <location>
        <begin position="274"/>
        <end position="293"/>
    </location>
</feature>
<feature type="transmembrane region" description="Helical" evidence="1">
    <location>
        <begin position="305"/>
        <end position="324"/>
    </location>
</feature>
<dbReference type="Proteomes" id="UP000198287">
    <property type="component" value="Unassembled WGS sequence"/>
</dbReference>
<protein>
    <submittedName>
        <fullName evidence="2">Uncharacterized protein</fullName>
    </submittedName>
</protein>
<keyword evidence="3" id="KW-1185">Reference proteome</keyword>
<keyword evidence="1" id="KW-1133">Transmembrane helix</keyword>
<feature type="transmembrane region" description="Helical" evidence="1">
    <location>
        <begin position="87"/>
        <end position="107"/>
    </location>
</feature>
<comment type="caution">
    <text evidence="2">The sequence shown here is derived from an EMBL/GenBank/DDBJ whole genome shotgun (WGS) entry which is preliminary data.</text>
</comment>
<gene>
    <name evidence="2" type="ORF">Fcan01_25731</name>
</gene>
<evidence type="ECO:0000313" key="2">
    <source>
        <dbReference type="EMBL" id="OXA39626.1"/>
    </source>
</evidence>
<keyword evidence="1" id="KW-0472">Membrane</keyword>
<dbReference type="AlphaFoldDB" id="A0A226D5V7"/>
<sequence length="408" mass="46208">MPTQRIVSGFRKHFSKFTHLSETPIGWDFEKEILTFKHITGNKWILVWNLNMLVAVDTLGLWSVFYILYDQYSRLMTNQGTLNLTDFLVILFYGIAFIYGLSLHVVVNTYGKDAVNGWNEMKKFHENISHLDSNKKPKSLLTLNSKLDATLDYIVKISGIMPFVITISAVLTSFDSYFYIIQCLSDTYGYNLVVLSILHCIRFSLLSIAAYEICRLLCLISLMLVYMLITVGDIYSNLIGNIGLHLDLNTFKNLIFTYSATYISNKCYAPFQELGTLLGISYGIFIASIGNFVTVKAYDVLPLPIYFIFPAISGATLFFVNLTLPYGHGLHEMTVAFLKRCGTSAGIRGGIVGKYMRCKLRGMRPLLFYSGFGGIRLFTYDRDQRMDYFEAVIGVTLTLLLGVPELYG</sequence>
<feature type="transmembrane region" description="Helical" evidence="1">
    <location>
        <begin position="213"/>
        <end position="235"/>
    </location>
</feature>
<proteinExistence type="predicted"/>
<organism evidence="2 3">
    <name type="scientific">Folsomia candida</name>
    <name type="common">Springtail</name>
    <dbReference type="NCBI Taxonomy" id="158441"/>
    <lineage>
        <taxon>Eukaryota</taxon>
        <taxon>Metazoa</taxon>
        <taxon>Ecdysozoa</taxon>
        <taxon>Arthropoda</taxon>
        <taxon>Hexapoda</taxon>
        <taxon>Collembola</taxon>
        <taxon>Entomobryomorpha</taxon>
        <taxon>Isotomoidea</taxon>
        <taxon>Isotomidae</taxon>
        <taxon>Proisotominae</taxon>
        <taxon>Folsomia</taxon>
    </lineage>
</organism>
<name>A0A226D5V7_FOLCA</name>
<keyword evidence="1" id="KW-0812">Transmembrane</keyword>
<feature type="transmembrane region" description="Helical" evidence="1">
    <location>
        <begin position="46"/>
        <end position="67"/>
    </location>
</feature>
<evidence type="ECO:0000256" key="1">
    <source>
        <dbReference type="SAM" id="Phobius"/>
    </source>
</evidence>
<accession>A0A226D5V7</accession>
<reference evidence="2 3" key="1">
    <citation type="submission" date="2015-12" db="EMBL/GenBank/DDBJ databases">
        <title>The genome of Folsomia candida.</title>
        <authorList>
            <person name="Faddeeva A."/>
            <person name="Derks M.F."/>
            <person name="Anvar Y."/>
            <person name="Smit S."/>
            <person name="Van Straalen N."/>
            <person name="Roelofs D."/>
        </authorList>
    </citation>
    <scope>NUCLEOTIDE SEQUENCE [LARGE SCALE GENOMIC DNA]</scope>
    <source>
        <strain evidence="2 3">VU population</strain>
        <tissue evidence="2">Whole body</tissue>
    </source>
</reference>
<evidence type="ECO:0000313" key="3">
    <source>
        <dbReference type="Proteomes" id="UP000198287"/>
    </source>
</evidence>
<feature type="transmembrane region" description="Helical" evidence="1">
    <location>
        <begin position="177"/>
        <end position="201"/>
    </location>
</feature>
<dbReference type="EMBL" id="LNIX01000038">
    <property type="protein sequence ID" value="OXA39626.1"/>
    <property type="molecule type" value="Genomic_DNA"/>
</dbReference>
<feature type="transmembrane region" description="Helical" evidence="1">
    <location>
        <begin position="153"/>
        <end position="171"/>
    </location>
</feature>